<reference evidence="3" key="1">
    <citation type="journal article" date="2019" name="Int. J. Syst. Evol. Microbiol.">
        <title>The Global Catalogue of Microorganisms (GCM) 10K type strain sequencing project: providing services to taxonomists for standard genome sequencing and annotation.</title>
        <authorList>
            <consortium name="The Broad Institute Genomics Platform"/>
            <consortium name="The Broad Institute Genome Sequencing Center for Infectious Disease"/>
            <person name="Wu L."/>
            <person name="Ma J."/>
        </authorList>
    </citation>
    <scope>NUCLEOTIDE SEQUENCE [LARGE SCALE GENOMIC DNA]</scope>
    <source>
        <strain evidence="3">JCM 18392</strain>
    </source>
</reference>
<proteinExistence type="predicted"/>
<organism evidence="2 3">
    <name type="scientific">Luteimonas vadosa</name>
    <dbReference type="NCBI Taxonomy" id="1165507"/>
    <lineage>
        <taxon>Bacteria</taxon>
        <taxon>Pseudomonadati</taxon>
        <taxon>Pseudomonadota</taxon>
        <taxon>Gammaproteobacteria</taxon>
        <taxon>Lysobacterales</taxon>
        <taxon>Lysobacteraceae</taxon>
        <taxon>Luteimonas</taxon>
    </lineage>
</organism>
<keyword evidence="3" id="KW-1185">Reference proteome</keyword>
<dbReference type="Proteomes" id="UP001501323">
    <property type="component" value="Unassembled WGS sequence"/>
</dbReference>
<keyword evidence="1" id="KW-0732">Signal</keyword>
<comment type="caution">
    <text evidence="2">The sequence shown here is derived from an EMBL/GenBank/DDBJ whole genome shotgun (WGS) entry which is preliminary data.</text>
</comment>
<evidence type="ECO:0000313" key="2">
    <source>
        <dbReference type="EMBL" id="GAA4867209.1"/>
    </source>
</evidence>
<evidence type="ECO:0000256" key="1">
    <source>
        <dbReference type="SAM" id="SignalP"/>
    </source>
</evidence>
<gene>
    <name evidence="2" type="ORF">GCM10023332_19460</name>
</gene>
<evidence type="ECO:0000313" key="3">
    <source>
        <dbReference type="Proteomes" id="UP001501323"/>
    </source>
</evidence>
<feature type="signal peptide" evidence="1">
    <location>
        <begin position="1"/>
        <end position="17"/>
    </location>
</feature>
<accession>A0ABP9E9Q6</accession>
<feature type="chain" id="PRO_5046376264" description="Toxin CptA" evidence="1">
    <location>
        <begin position="18"/>
        <end position="125"/>
    </location>
</feature>
<name>A0ABP9E9Q6_9GAMM</name>
<evidence type="ECO:0008006" key="4">
    <source>
        <dbReference type="Google" id="ProtNLM"/>
    </source>
</evidence>
<protein>
    <recommendedName>
        <fullName evidence="4">Toxin CptA</fullName>
    </recommendedName>
</protein>
<dbReference type="EMBL" id="BAABJY010000002">
    <property type="protein sequence ID" value="GAA4867209.1"/>
    <property type="molecule type" value="Genomic_DNA"/>
</dbReference>
<sequence length="125" mass="13517">MSALALMAPVASLCVLASEMPRPAAWPLAMVALAHGAWCAGRERGRPPVSFLFSGPGRTLVDGEAATDVAVRWRGPLAFVRWCDADGRVAHRSWWPDTLPPAARRELRLATARLHPAQRTPSMAP</sequence>